<dbReference type="InterPro" id="IPR024134">
    <property type="entry name" value="SOD_Cu/Zn_/chaperone"/>
</dbReference>
<protein>
    <submittedName>
        <fullName evidence="3">Superoxide dismutase [Cu-Zn]</fullName>
    </submittedName>
</protein>
<dbReference type="EMBL" id="BNAG01000004">
    <property type="protein sequence ID" value="GHE71347.1"/>
    <property type="molecule type" value="Genomic_DNA"/>
</dbReference>
<proteinExistence type="inferred from homology"/>
<comment type="similarity">
    <text evidence="1">Belongs to the Cu-Zn superoxide dismutase family.</text>
</comment>
<dbReference type="PANTHER" id="PTHR10003">
    <property type="entry name" value="SUPEROXIDE DISMUTASE CU-ZN -RELATED"/>
    <property type="match status" value="1"/>
</dbReference>
<keyword evidence="4" id="KW-1185">Reference proteome</keyword>
<evidence type="ECO:0000256" key="1">
    <source>
        <dbReference type="ARBA" id="ARBA00010457"/>
    </source>
</evidence>
<feature type="domain" description="Superoxide dismutase copper/zinc binding" evidence="2">
    <location>
        <begin position="63"/>
        <end position="194"/>
    </location>
</feature>
<dbReference type="SUPFAM" id="SSF49329">
    <property type="entry name" value="Cu,Zn superoxide dismutase-like"/>
    <property type="match status" value="1"/>
</dbReference>
<gene>
    <name evidence="3" type="primary">sodC</name>
    <name evidence="3" type="ORF">GCM10011340_29120</name>
</gene>
<sequence length="196" mass="20616">MNTLTKNLKLVLGMAIAIVACTEARQKTEEVEDAVAKRVASEAQKTYRTITTPIKSINGSGLRGEATFKELENGAIDLTVRLNGVSPGEHAVHLHENGDCSAVDGSSAGGHWNPMDVSHGHRLEDEQFHQGDIGNITVGADSSGLFTMEVEGWTIGGDSTSNILQKAIIIHAGPDDFISQPSGAAGSRIGCGVIKL</sequence>
<name>A0ABQ3I7L2_9BACT</name>
<dbReference type="Pfam" id="PF00080">
    <property type="entry name" value="Sod_Cu"/>
    <property type="match status" value="1"/>
</dbReference>
<comment type="caution">
    <text evidence="3">The sequence shown here is derived from an EMBL/GenBank/DDBJ whole genome shotgun (WGS) entry which is preliminary data.</text>
</comment>
<accession>A0ABQ3I7L2</accession>
<evidence type="ECO:0000313" key="3">
    <source>
        <dbReference type="EMBL" id="GHE71347.1"/>
    </source>
</evidence>
<dbReference type="Gene3D" id="2.60.40.200">
    <property type="entry name" value="Superoxide dismutase, copper/zinc binding domain"/>
    <property type="match status" value="1"/>
</dbReference>
<dbReference type="PROSITE" id="PS51257">
    <property type="entry name" value="PROKAR_LIPOPROTEIN"/>
    <property type="match status" value="1"/>
</dbReference>
<dbReference type="Proteomes" id="UP000658258">
    <property type="component" value="Unassembled WGS sequence"/>
</dbReference>
<organism evidence="3 4">
    <name type="scientific">Roseivirga thermotolerans</name>
    <dbReference type="NCBI Taxonomy" id="1758176"/>
    <lineage>
        <taxon>Bacteria</taxon>
        <taxon>Pseudomonadati</taxon>
        <taxon>Bacteroidota</taxon>
        <taxon>Cytophagia</taxon>
        <taxon>Cytophagales</taxon>
        <taxon>Roseivirgaceae</taxon>
        <taxon>Roseivirga</taxon>
    </lineage>
</organism>
<dbReference type="InterPro" id="IPR001424">
    <property type="entry name" value="SOD_Cu_Zn_dom"/>
</dbReference>
<evidence type="ECO:0000259" key="2">
    <source>
        <dbReference type="Pfam" id="PF00080"/>
    </source>
</evidence>
<evidence type="ECO:0000313" key="4">
    <source>
        <dbReference type="Proteomes" id="UP000658258"/>
    </source>
</evidence>
<dbReference type="InterPro" id="IPR036423">
    <property type="entry name" value="SOD-like_Cu/Zn_dom_sf"/>
</dbReference>
<reference evidence="4" key="1">
    <citation type="journal article" date="2019" name="Int. J. Syst. Evol. Microbiol.">
        <title>The Global Catalogue of Microorganisms (GCM) 10K type strain sequencing project: providing services to taxonomists for standard genome sequencing and annotation.</title>
        <authorList>
            <consortium name="The Broad Institute Genomics Platform"/>
            <consortium name="The Broad Institute Genome Sequencing Center for Infectious Disease"/>
            <person name="Wu L."/>
            <person name="Ma J."/>
        </authorList>
    </citation>
    <scope>NUCLEOTIDE SEQUENCE [LARGE SCALE GENOMIC DNA]</scope>
    <source>
        <strain evidence="4">CGMCC 1.15111</strain>
    </source>
</reference>
<dbReference type="RefSeq" id="WP_229838708.1">
    <property type="nucleotide sequence ID" value="NZ_BNAG01000004.1"/>
</dbReference>